<gene>
    <name evidence="1" type="ORF">MA16_Dca013640</name>
</gene>
<evidence type="ECO:0000313" key="2">
    <source>
        <dbReference type="Proteomes" id="UP000233837"/>
    </source>
</evidence>
<accession>A0A2I0WB12</accession>
<sequence length="91" mass="9997">MAPKLRPSEAGVLLCHQPTPNFYQLSDFTGRLCEDGLLSIVGLLPNAVLLIFVDRLQSVRPPSPADYGLSDLCRPPTTVFLTSVTRRLRSS</sequence>
<protein>
    <submittedName>
        <fullName evidence="1">Uncharacterized protein</fullName>
    </submittedName>
</protein>
<evidence type="ECO:0000313" key="1">
    <source>
        <dbReference type="EMBL" id="PKU72846.1"/>
    </source>
</evidence>
<proteinExistence type="predicted"/>
<reference evidence="1 2" key="2">
    <citation type="journal article" date="2017" name="Nature">
        <title>The Apostasia genome and the evolution of orchids.</title>
        <authorList>
            <person name="Zhang G.Q."/>
            <person name="Liu K.W."/>
            <person name="Li Z."/>
            <person name="Lohaus R."/>
            <person name="Hsiao Y.Y."/>
            <person name="Niu S.C."/>
            <person name="Wang J.Y."/>
            <person name="Lin Y.C."/>
            <person name="Xu Q."/>
            <person name="Chen L.J."/>
            <person name="Yoshida K."/>
            <person name="Fujiwara S."/>
            <person name="Wang Z.W."/>
            <person name="Zhang Y.Q."/>
            <person name="Mitsuda N."/>
            <person name="Wang M."/>
            <person name="Liu G.H."/>
            <person name="Pecoraro L."/>
            <person name="Huang H.X."/>
            <person name="Xiao X.J."/>
            <person name="Lin M."/>
            <person name="Wu X.Y."/>
            <person name="Wu W.L."/>
            <person name="Chen Y.Y."/>
            <person name="Chang S.B."/>
            <person name="Sakamoto S."/>
            <person name="Ohme-Takagi M."/>
            <person name="Yagi M."/>
            <person name="Zeng S.J."/>
            <person name="Shen C.Y."/>
            <person name="Yeh C.M."/>
            <person name="Luo Y.B."/>
            <person name="Tsai W.C."/>
            <person name="Van de Peer Y."/>
            <person name="Liu Z.J."/>
        </authorList>
    </citation>
    <scope>NUCLEOTIDE SEQUENCE [LARGE SCALE GENOMIC DNA]</scope>
    <source>
        <tissue evidence="1">The whole plant</tissue>
    </source>
</reference>
<reference evidence="1 2" key="1">
    <citation type="journal article" date="2016" name="Sci. Rep.">
        <title>The Dendrobium catenatum Lindl. genome sequence provides insights into polysaccharide synthase, floral development and adaptive evolution.</title>
        <authorList>
            <person name="Zhang G.Q."/>
            <person name="Xu Q."/>
            <person name="Bian C."/>
            <person name="Tsai W.C."/>
            <person name="Yeh C.M."/>
            <person name="Liu K.W."/>
            <person name="Yoshida K."/>
            <person name="Zhang L.S."/>
            <person name="Chang S.B."/>
            <person name="Chen F."/>
            <person name="Shi Y."/>
            <person name="Su Y.Y."/>
            <person name="Zhang Y.Q."/>
            <person name="Chen L.J."/>
            <person name="Yin Y."/>
            <person name="Lin M."/>
            <person name="Huang H."/>
            <person name="Deng H."/>
            <person name="Wang Z.W."/>
            <person name="Zhu S.L."/>
            <person name="Zhao X."/>
            <person name="Deng C."/>
            <person name="Niu S.C."/>
            <person name="Huang J."/>
            <person name="Wang M."/>
            <person name="Liu G.H."/>
            <person name="Yang H.J."/>
            <person name="Xiao X.J."/>
            <person name="Hsiao Y.Y."/>
            <person name="Wu W.L."/>
            <person name="Chen Y.Y."/>
            <person name="Mitsuda N."/>
            <person name="Ohme-Takagi M."/>
            <person name="Luo Y.B."/>
            <person name="Van de Peer Y."/>
            <person name="Liu Z.J."/>
        </authorList>
    </citation>
    <scope>NUCLEOTIDE SEQUENCE [LARGE SCALE GENOMIC DNA]</scope>
    <source>
        <tissue evidence="1">The whole plant</tissue>
    </source>
</reference>
<dbReference type="EMBL" id="KZ502801">
    <property type="protein sequence ID" value="PKU72846.1"/>
    <property type="molecule type" value="Genomic_DNA"/>
</dbReference>
<organism evidence="1 2">
    <name type="scientific">Dendrobium catenatum</name>
    <dbReference type="NCBI Taxonomy" id="906689"/>
    <lineage>
        <taxon>Eukaryota</taxon>
        <taxon>Viridiplantae</taxon>
        <taxon>Streptophyta</taxon>
        <taxon>Embryophyta</taxon>
        <taxon>Tracheophyta</taxon>
        <taxon>Spermatophyta</taxon>
        <taxon>Magnoliopsida</taxon>
        <taxon>Liliopsida</taxon>
        <taxon>Asparagales</taxon>
        <taxon>Orchidaceae</taxon>
        <taxon>Epidendroideae</taxon>
        <taxon>Malaxideae</taxon>
        <taxon>Dendrobiinae</taxon>
        <taxon>Dendrobium</taxon>
    </lineage>
</organism>
<dbReference type="AlphaFoldDB" id="A0A2I0WB12"/>
<dbReference type="Proteomes" id="UP000233837">
    <property type="component" value="Unassembled WGS sequence"/>
</dbReference>
<keyword evidence="2" id="KW-1185">Reference proteome</keyword>
<name>A0A2I0WB12_9ASPA</name>